<dbReference type="SUPFAM" id="SSF54523">
    <property type="entry name" value="Pili subunits"/>
    <property type="match status" value="1"/>
</dbReference>
<organism evidence="6 7">
    <name type="scientific">Deinococcus cellulosilyticus (strain DSM 18568 / NBRC 106333 / KACC 11606 / 5516J-15)</name>
    <dbReference type="NCBI Taxonomy" id="1223518"/>
    <lineage>
        <taxon>Bacteria</taxon>
        <taxon>Thermotogati</taxon>
        <taxon>Deinococcota</taxon>
        <taxon>Deinococci</taxon>
        <taxon>Deinococcales</taxon>
        <taxon>Deinococcaceae</taxon>
        <taxon>Deinococcus</taxon>
    </lineage>
</organism>
<dbReference type="InterPro" id="IPR045584">
    <property type="entry name" value="Pilin-like"/>
</dbReference>
<dbReference type="EMBL" id="BJXB01000001">
    <property type="protein sequence ID" value="GEM44463.1"/>
    <property type="molecule type" value="Genomic_DNA"/>
</dbReference>
<protein>
    <recommendedName>
        <fullName evidence="8">Prepilin-type N-terminal cleavage/methylation domain-containing protein</fullName>
    </recommendedName>
</protein>
<accession>A0A511MV53</accession>
<gene>
    <name evidence="6" type="ORF">DC3_00980</name>
</gene>
<evidence type="ECO:0000256" key="2">
    <source>
        <dbReference type="ARBA" id="ARBA00004418"/>
    </source>
</evidence>
<comment type="subcellular location">
    <subcellularLocation>
        <location evidence="1">Cell outer membrane</location>
        <topology evidence="1">Single-pass membrane protein</topology>
    </subcellularLocation>
    <subcellularLocation>
        <location evidence="2">Periplasm</location>
    </subcellularLocation>
</comment>
<keyword evidence="5" id="KW-0812">Transmembrane</keyword>
<dbReference type="Pfam" id="PF07963">
    <property type="entry name" value="N_methyl"/>
    <property type="match status" value="1"/>
</dbReference>
<proteinExistence type="predicted"/>
<keyword evidence="3" id="KW-0574">Periplasm</keyword>
<dbReference type="RefSeq" id="WP_186815741.1">
    <property type="nucleotide sequence ID" value="NZ_BJXB01000001.1"/>
</dbReference>
<keyword evidence="5" id="KW-0472">Membrane</keyword>
<dbReference type="GO" id="GO:0042597">
    <property type="term" value="C:periplasmic space"/>
    <property type="evidence" value="ECO:0007669"/>
    <property type="project" value="UniProtKB-SubCell"/>
</dbReference>
<keyword evidence="7" id="KW-1185">Reference proteome</keyword>
<evidence type="ECO:0000256" key="4">
    <source>
        <dbReference type="ARBA" id="ARBA00023237"/>
    </source>
</evidence>
<reference evidence="6 7" key="1">
    <citation type="submission" date="2019-07" db="EMBL/GenBank/DDBJ databases">
        <title>Whole genome shotgun sequence of Deinococcus cellulosilyticus NBRC 106333.</title>
        <authorList>
            <person name="Hosoyama A."/>
            <person name="Uohara A."/>
            <person name="Ohji S."/>
            <person name="Ichikawa N."/>
        </authorList>
    </citation>
    <scope>NUCLEOTIDE SEQUENCE [LARGE SCALE GENOMIC DNA]</scope>
    <source>
        <strain evidence="6 7">NBRC 106333</strain>
    </source>
</reference>
<sequence length="226" mass="24517">MSRSQATNGFTLLELLVAMALLSILFVSIYQLFSSSLDTSMRSSARADLDTETQKVQQLMLSRIKEADRFLSTTDVTIQDAQTSGATAYLPSPSLTGTQIVIIRVPTKNSASLCDLFAYYVVPSENLSASALPVQRRLNNPTTGAYSLIEARTASSYTCTSSYPALTQLRLLHPSLASDGFVVTPYIDSVKGTQKGISLSLRGYKKAGTSSIYTNTYQARVVARNL</sequence>
<evidence type="ECO:0000256" key="1">
    <source>
        <dbReference type="ARBA" id="ARBA00004203"/>
    </source>
</evidence>
<evidence type="ECO:0000313" key="7">
    <source>
        <dbReference type="Proteomes" id="UP000321306"/>
    </source>
</evidence>
<evidence type="ECO:0000256" key="5">
    <source>
        <dbReference type="SAM" id="Phobius"/>
    </source>
</evidence>
<dbReference type="Proteomes" id="UP000321306">
    <property type="component" value="Unassembled WGS sequence"/>
</dbReference>
<comment type="caution">
    <text evidence="6">The sequence shown here is derived from an EMBL/GenBank/DDBJ whole genome shotgun (WGS) entry which is preliminary data.</text>
</comment>
<evidence type="ECO:0008006" key="8">
    <source>
        <dbReference type="Google" id="ProtNLM"/>
    </source>
</evidence>
<keyword evidence="5" id="KW-1133">Transmembrane helix</keyword>
<dbReference type="GO" id="GO:0009279">
    <property type="term" value="C:cell outer membrane"/>
    <property type="evidence" value="ECO:0007669"/>
    <property type="project" value="UniProtKB-SubCell"/>
</dbReference>
<name>A0A511MV53_DEIC1</name>
<keyword evidence="4" id="KW-0998">Cell outer membrane</keyword>
<dbReference type="AlphaFoldDB" id="A0A511MV53"/>
<evidence type="ECO:0000256" key="3">
    <source>
        <dbReference type="ARBA" id="ARBA00022764"/>
    </source>
</evidence>
<feature type="transmembrane region" description="Helical" evidence="5">
    <location>
        <begin position="12"/>
        <end position="33"/>
    </location>
</feature>
<evidence type="ECO:0000313" key="6">
    <source>
        <dbReference type="EMBL" id="GEM44463.1"/>
    </source>
</evidence>
<dbReference type="InterPro" id="IPR012902">
    <property type="entry name" value="N_methyl_site"/>
</dbReference>
<dbReference type="NCBIfam" id="TIGR02532">
    <property type="entry name" value="IV_pilin_GFxxxE"/>
    <property type="match status" value="1"/>
</dbReference>